<dbReference type="EMBL" id="LR791448">
    <property type="protein sequence ID" value="CAB3267310.1"/>
    <property type="molecule type" value="mRNA"/>
</dbReference>
<evidence type="ECO:0000256" key="3">
    <source>
        <dbReference type="ARBA" id="ARBA00023242"/>
    </source>
</evidence>
<dbReference type="SMART" id="SM00785">
    <property type="entry name" value="AARP2CN"/>
    <property type="match status" value="1"/>
</dbReference>
<comment type="subcellular location">
    <subcellularLocation>
        <location evidence="1">Nucleus</location>
        <location evidence="1">Nucleolus</location>
    </subcellularLocation>
</comment>
<dbReference type="InterPro" id="IPR012948">
    <property type="entry name" value="AARP2CN"/>
</dbReference>
<dbReference type="Pfam" id="PF22298">
    <property type="entry name" value="Tsr1_G-like"/>
    <property type="match status" value="1"/>
</dbReference>
<evidence type="ECO:0000256" key="5">
    <source>
        <dbReference type="ARBA" id="ARBA00038288"/>
    </source>
</evidence>
<feature type="compositionally biased region" description="Basic residues" evidence="8">
    <location>
        <begin position="47"/>
        <end position="60"/>
    </location>
</feature>
<evidence type="ECO:0000256" key="2">
    <source>
        <dbReference type="ARBA" id="ARBA00022517"/>
    </source>
</evidence>
<feature type="region of interest" description="Disordered" evidence="8">
    <location>
        <begin position="1"/>
        <end position="31"/>
    </location>
</feature>
<feature type="compositionally biased region" description="Basic residues" evidence="8">
    <location>
        <begin position="394"/>
        <end position="403"/>
    </location>
</feature>
<proteinExistence type="evidence at transcript level"/>
<comment type="function">
    <text evidence="4">Required during maturation of the 40S ribosomal subunit in the nucleolus.</text>
</comment>
<dbReference type="PANTHER" id="PTHR12858:SF1">
    <property type="entry name" value="PRE-RRNA-PROCESSING PROTEIN TSR1 HOMOLOG"/>
    <property type="match status" value="1"/>
</dbReference>
<name>A0A6F9DWD1_9ASCI</name>
<dbReference type="GO" id="GO:0030688">
    <property type="term" value="C:preribosome, small subunit precursor"/>
    <property type="evidence" value="ECO:0007669"/>
    <property type="project" value="TreeGrafter"/>
</dbReference>
<keyword evidence="3" id="KW-0539">Nucleus</keyword>
<dbReference type="InterPro" id="IPR007034">
    <property type="entry name" value="BMS1_TSR1_C"/>
</dbReference>
<keyword evidence="7" id="KW-0175">Coiled coil</keyword>
<dbReference type="GO" id="GO:0005730">
    <property type="term" value="C:nucleolus"/>
    <property type="evidence" value="ECO:0007669"/>
    <property type="project" value="UniProtKB-SubCell"/>
</dbReference>
<dbReference type="InterPro" id="IPR030387">
    <property type="entry name" value="G_Bms1/Tsr1_dom"/>
</dbReference>
<gene>
    <name evidence="10" type="primary">Tsr1</name>
</gene>
<dbReference type="PANTHER" id="PTHR12858">
    <property type="entry name" value="RIBOSOME BIOGENESIS PROTEIN"/>
    <property type="match status" value="1"/>
</dbReference>
<comment type="similarity">
    <text evidence="5">Belongs to the TRAFAC class translation factor GTPase superfamily. Bms1-like GTPase family. TSR1 subfamily.</text>
</comment>
<evidence type="ECO:0000313" key="10">
    <source>
        <dbReference type="EMBL" id="CAB3267310.1"/>
    </source>
</evidence>
<dbReference type="AlphaFoldDB" id="A0A6F9DWD1"/>
<keyword evidence="2" id="KW-0690">Ribosome biogenesis</keyword>
<evidence type="ECO:0000256" key="6">
    <source>
        <dbReference type="ARBA" id="ARBA00040070"/>
    </source>
</evidence>
<reference evidence="10" key="1">
    <citation type="submission" date="2020-04" db="EMBL/GenBank/DDBJ databases">
        <authorList>
            <person name="Neveu A P."/>
        </authorList>
    </citation>
    <scope>NUCLEOTIDE SEQUENCE</scope>
    <source>
        <tissue evidence="10">Whole embryo</tissue>
    </source>
</reference>
<protein>
    <recommendedName>
        <fullName evidence="6">Pre-rRNA-processing protein TSR1 homolog</fullName>
    </recommendedName>
</protein>
<dbReference type="GO" id="GO:0034511">
    <property type="term" value="F:U3 snoRNA binding"/>
    <property type="evidence" value="ECO:0007669"/>
    <property type="project" value="TreeGrafter"/>
</dbReference>
<dbReference type="GO" id="GO:0005525">
    <property type="term" value="F:GTP binding"/>
    <property type="evidence" value="ECO:0007669"/>
    <property type="project" value="TreeGrafter"/>
</dbReference>
<organism evidence="10">
    <name type="scientific">Phallusia mammillata</name>
    <dbReference type="NCBI Taxonomy" id="59560"/>
    <lineage>
        <taxon>Eukaryota</taxon>
        <taxon>Metazoa</taxon>
        <taxon>Chordata</taxon>
        <taxon>Tunicata</taxon>
        <taxon>Ascidiacea</taxon>
        <taxon>Phlebobranchia</taxon>
        <taxon>Ascidiidae</taxon>
        <taxon>Phallusia</taxon>
    </lineage>
</organism>
<dbReference type="GO" id="GO:0000479">
    <property type="term" value="P:endonucleolytic cleavage of tricistronic rRNA transcript (SSU-rRNA, 5.8S rRNA, LSU-rRNA)"/>
    <property type="evidence" value="ECO:0007669"/>
    <property type="project" value="TreeGrafter"/>
</dbReference>
<evidence type="ECO:0000256" key="7">
    <source>
        <dbReference type="SAM" id="Coils"/>
    </source>
</evidence>
<feature type="region of interest" description="Disordered" evidence="8">
    <location>
        <begin position="364"/>
        <end position="403"/>
    </location>
</feature>
<feature type="domain" description="Bms1-type G" evidence="9">
    <location>
        <begin position="85"/>
        <end position="247"/>
    </location>
</feature>
<evidence type="ECO:0000259" key="9">
    <source>
        <dbReference type="PROSITE" id="PS51714"/>
    </source>
</evidence>
<sequence length="810" mass="92760">MAVTGISHKAGLWKQQNKSHKTGRHRSKGQIDVQNKGRVSVKNLSTKQRKVLQKASRRNRSQQIRSSKREEVLNRKRLIGTGQSPPHLVTLIPLHESVDVKELSAAIQCCDEESSPSFAPLSTGGFTINLPRLKHRYQIILPTSSTISDVLNCVRVTDSVVFLIGCNDNCMDKVGVQLLECLIAQGLPASVFYVQGIDKMPIKQRSSTKKEITKQIEQYMSAPKLLTVDTPQETLNLLRCVGEMKHRGIGMRSGRSYMLVEKSEFVCEDNESTGTLKISGHVRGSRLDVNKLVHLVGWGDFQIQQIEKIAEHCPWKMSKNRNQNNEMSTDEKMVSIRGEMYQPFQSFDEFLLPDPAQQQDLTREAEVDPLDGEQTWPTEEELREAEDTSSLQSNKKKLQKRVPKGTSDYQASWILDENEDWEEASGSEIDEDAFEDREEFQPCDEELSQADEDEAETASVMMSEMEDTASQYDDKMEDDQDQLARFREQRTNEMFPDEIDTPATVNARTRFQRYRGLKSFRTSPWDPKENLPSEYARIFQFQSFENMKKRIKKMETEENSSVEAGTYVTVYLKDVPKSFVNQASMLSTITMFSLFPHEQKMSVLHFALKSCTERSIKSKDELIFHVGFRQFKARPLFSQHTVGSKHKLERFLPTSGVVVASVYAPITFPPANVVAFVKDPNGDLEQVANGTLFKVDPDRVVVKRIVLSGHPFRINKRAATIRYMFFNPDDVLWFKPVELRTKWGRRGHIKEPLGTHGHMKCIFDSQLTSQDTVMMMLYKRVFPKWSYCPITPNTESDVAMEESFDEELFT</sequence>
<dbReference type="GO" id="GO:0000462">
    <property type="term" value="P:maturation of SSU-rRNA from tricistronic rRNA transcript (SSU-rRNA, 5.8S rRNA, LSU-rRNA)"/>
    <property type="evidence" value="ECO:0007669"/>
    <property type="project" value="TreeGrafter"/>
</dbReference>
<dbReference type="PROSITE" id="PS51714">
    <property type="entry name" value="G_BMS1"/>
    <property type="match status" value="1"/>
</dbReference>
<feature type="region of interest" description="Disordered" evidence="8">
    <location>
        <begin position="46"/>
        <end position="69"/>
    </location>
</feature>
<dbReference type="GO" id="GO:0003924">
    <property type="term" value="F:GTPase activity"/>
    <property type="evidence" value="ECO:0007669"/>
    <property type="project" value="TreeGrafter"/>
</dbReference>
<dbReference type="SMART" id="SM01362">
    <property type="entry name" value="DUF663"/>
    <property type="match status" value="1"/>
</dbReference>
<dbReference type="Pfam" id="PF08142">
    <property type="entry name" value="AARP2CN"/>
    <property type="match status" value="1"/>
</dbReference>
<evidence type="ECO:0000256" key="1">
    <source>
        <dbReference type="ARBA" id="ARBA00004604"/>
    </source>
</evidence>
<dbReference type="InterPro" id="IPR039761">
    <property type="entry name" value="Bms1/Tsr1"/>
</dbReference>
<feature type="coiled-coil region" evidence="7">
    <location>
        <begin position="462"/>
        <end position="489"/>
    </location>
</feature>
<evidence type="ECO:0000256" key="4">
    <source>
        <dbReference type="ARBA" id="ARBA00037087"/>
    </source>
</evidence>
<accession>A0A6F9DWD1</accession>
<dbReference type="Pfam" id="PF04950">
    <property type="entry name" value="RIBIOP_C"/>
    <property type="match status" value="1"/>
</dbReference>
<feature type="compositionally biased region" description="Basic residues" evidence="8">
    <location>
        <begin position="17"/>
        <end position="28"/>
    </location>
</feature>
<evidence type="ECO:0000256" key="8">
    <source>
        <dbReference type="SAM" id="MobiDB-lite"/>
    </source>
</evidence>